<dbReference type="OrthoDB" id="10258888at2759"/>
<sequence>MTTKQKPETRFENKKTYVKRKKNFVKVNNEELREKEIFFGCGNFSTKETLWVDFYLLDI</sequence>
<dbReference type="EMBL" id="CVRI01000073">
    <property type="protein sequence ID" value="CRL07815.1"/>
    <property type="molecule type" value="Genomic_DNA"/>
</dbReference>
<protein>
    <submittedName>
        <fullName evidence="1">CLUMA_CG020770, isoform A</fullName>
    </submittedName>
</protein>
<dbReference type="Proteomes" id="UP000183832">
    <property type="component" value="Unassembled WGS sequence"/>
</dbReference>
<organism evidence="1 2">
    <name type="scientific">Clunio marinus</name>
    <dbReference type="NCBI Taxonomy" id="568069"/>
    <lineage>
        <taxon>Eukaryota</taxon>
        <taxon>Metazoa</taxon>
        <taxon>Ecdysozoa</taxon>
        <taxon>Arthropoda</taxon>
        <taxon>Hexapoda</taxon>
        <taxon>Insecta</taxon>
        <taxon>Pterygota</taxon>
        <taxon>Neoptera</taxon>
        <taxon>Endopterygota</taxon>
        <taxon>Diptera</taxon>
        <taxon>Nematocera</taxon>
        <taxon>Chironomoidea</taxon>
        <taxon>Chironomidae</taxon>
        <taxon>Clunio</taxon>
    </lineage>
</organism>
<name>A0A1J1J5Z6_9DIPT</name>
<proteinExistence type="predicted"/>
<keyword evidence="2" id="KW-1185">Reference proteome</keyword>
<evidence type="ECO:0000313" key="1">
    <source>
        <dbReference type="EMBL" id="CRL07815.1"/>
    </source>
</evidence>
<dbReference type="AlphaFoldDB" id="A0A1J1J5Z6"/>
<gene>
    <name evidence="1" type="ORF">CLUMA_CG020770</name>
</gene>
<accession>A0A1J1J5Z6</accession>
<reference evidence="1 2" key="1">
    <citation type="submission" date="2015-04" db="EMBL/GenBank/DDBJ databases">
        <authorList>
            <person name="Syromyatnikov M.Y."/>
            <person name="Popov V.N."/>
        </authorList>
    </citation>
    <scope>NUCLEOTIDE SEQUENCE [LARGE SCALE GENOMIC DNA]</scope>
</reference>
<evidence type="ECO:0000313" key="2">
    <source>
        <dbReference type="Proteomes" id="UP000183832"/>
    </source>
</evidence>